<protein>
    <recommendedName>
        <fullName evidence="8">PNPLA domain-containing protein</fullName>
    </recommendedName>
</protein>
<reference evidence="9 10" key="1">
    <citation type="journal article" date="2014" name="Genome Announc.">
        <title>Genome Sequence of the Microsporidian Species Nematocida sp1 Strain ERTm6 (ATCC PRA-372).</title>
        <authorList>
            <person name="Bakowski M.A."/>
            <person name="Priest M."/>
            <person name="Young S."/>
            <person name="Cuomo C.A."/>
            <person name="Troemel E.R."/>
        </authorList>
    </citation>
    <scope>NUCLEOTIDE SEQUENCE [LARGE SCALE GENOMIC DNA]</scope>
    <source>
        <strain evidence="9 10">ERTm6</strain>
    </source>
</reference>
<feature type="domain" description="PNPLA" evidence="8">
    <location>
        <begin position="672"/>
        <end position="836"/>
    </location>
</feature>
<name>A0A086J5D5_NEMA1</name>
<evidence type="ECO:0000313" key="9">
    <source>
        <dbReference type="EMBL" id="KFG27353.1"/>
    </source>
</evidence>
<sequence>MWMSIYSAVLMVLSMGVALVIGIFTRRFFKKPQEPDTKISETVSDKIKPAEGLFNSLLSESEVVTSRVCTTEDLEITTGEIMYYLVHGSVEVLYDNSMILEKTEDYFIYNLNWLINTKQKPRITYKISKNSQLYQIDKTNPTVKYFLLNRFFRGTLYTVVNYLEEGFYLDITRITTGKQTHQEILQEVKSKMEIIKKVEASQEISLTETYEIPPNTLIYILEGSGRIEYTESVSQTYQKGDLIGSLERILPIKCSRIIHPNEKTLGIKIKLQPLLDVPISDLEMVADEIFNRSNSMEHLEITDAMINWRIIQAGERLSSDIPTKSIKCITNGYFLKNSDVKYFGIASKNVLFEKEVLLGQSSSFELTAARLSEVIEIPKEYITRITSSYPALSNAIYRRILERTGVETELKQPSIITFIPNDKKETQLEIFTYFLGSEMERSDSCIILSSSELNMKLKSIQTVKHTIPLLNYISDLQREYSYILIPIVDAVHSKKVKIPEEKTEDLKRTKNNEDKNSEEIEGKDRNPVVNQTKKQKNSNSKVEENSKKTEEEDQVLQDITPIVLSEIIFYVVTNGDHRSIDIKKDIFCKIDTLILHRDNQMKVAGGRYYGQRHNVEFPLIDVPVSIIKTRESINYTNKNCKFNALEDTWIPYFPLNDMHRFIRTLKGTNVGLVLGGGGARGIAHIGIIEALEEANIPIDAVGGTSMGAFVGALYAQRANNKEVFIQAKRLTNLLGSVWRVIVDLTYPICSMFTGKSFNWALRLIFKNRRIEDLWLPYYCITTDIADFEEKKHTDGILWRYVRASMSLSGYLPPLCDNGSFLLDGGYMNNVPADAMRSMGIRNIIAVDVGSEVETTFADYGDSINGFYILMQKIFSTKKFLSLTEIQYRLAYLTSMHKERSLKSDVTIKYIRPDMAGYKTMNFRQFDEIVAHGYQHGKKVIAEWKNTGEYLELTTMTRAPRRI</sequence>
<dbReference type="Proteomes" id="UP000054524">
    <property type="component" value="Unassembled WGS sequence"/>
</dbReference>
<dbReference type="RefSeq" id="XP_052905908.1">
    <property type="nucleotide sequence ID" value="XM_053048083.1"/>
</dbReference>
<keyword evidence="10" id="KW-1185">Reference proteome</keyword>
<evidence type="ECO:0000256" key="4">
    <source>
        <dbReference type="ARBA" id="ARBA00023098"/>
    </source>
</evidence>
<feature type="compositionally biased region" description="Basic and acidic residues" evidence="6">
    <location>
        <begin position="541"/>
        <end position="550"/>
    </location>
</feature>
<accession>A0A086J5D5</accession>
<dbReference type="InterPro" id="IPR002641">
    <property type="entry name" value="PNPLA_dom"/>
</dbReference>
<feature type="compositionally biased region" description="Basic and acidic residues" evidence="6">
    <location>
        <begin position="502"/>
        <end position="526"/>
    </location>
</feature>
<comment type="caution">
    <text evidence="9">The sequence shown here is derived from an EMBL/GenBank/DDBJ whole genome shotgun (WGS) entry which is preliminary data.</text>
</comment>
<dbReference type="SUPFAM" id="SSF52151">
    <property type="entry name" value="FabD/lysophospholipase-like"/>
    <property type="match status" value="1"/>
</dbReference>
<feature type="region of interest" description="Disordered" evidence="6">
    <location>
        <begin position="502"/>
        <end position="553"/>
    </location>
</feature>
<keyword evidence="7" id="KW-0472">Membrane</keyword>
<feature type="active site" description="Proton acceptor" evidence="5">
    <location>
        <position position="823"/>
    </location>
</feature>
<keyword evidence="4 5" id="KW-0443">Lipid metabolism</keyword>
<evidence type="ECO:0000313" key="10">
    <source>
        <dbReference type="Proteomes" id="UP000054524"/>
    </source>
</evidence>
<dbReference type="InterPro" id="IPR050301">
    <property type="entry name" value="NTE"/>
</dbReference>
<comment type="similarity">
    <text evidence="1">Belongs to the NTE family.</text>
</comment>
<dbReference type="AlphaFoldDB" id="A0A086J5D5"/>
<dbReference type="PANTHER" id="PTHR14226:SF29">
    <property type="entry name" value="NEUROPATHY TARGET ESTERASE SWS"/>
    <property type="match status" value="1"/>
</dbReference>
<dbReference type="Pfam" id="PF01734">
    <property type="entry name" value="Patatin"/>
    <property type="match status" value="1"/>
</dbReference>
<gene>
    <name evidence="9" type="ORF">NESG_00431</name>
</gene>
<dbReference type="GO" id="GO:0016042">
    <property type="term" value="P:lipid catabolic process"/>
    <property type="evidence" value="ECO:0007669"/>
    <property type="project" value="UniProtKB-UniRule"/>
</dbReference>
<dbReference type="Gene3D" id="3.40.1090.10">
    <property type="entry name" value="Cytosolic phospholipase A2 catalytic domain"/>
    <property type="match status" value="2"/>
</dbReference>
<keyword evidence="3 5" id="KW-0442">Lipid degradation</keyword>
<dbReference type="GO" id="GO:0046470">
    <property type="term" value="P:phosphatidylcholine metabolic process"/>
    <property type="evidence" value="ECO:0007669"/>
    <property type="project" value="InterPro"/>
</dbReference>
<feature type="short sequence motif" description="GXGXXG" evidence="5">
    <location>
        <begin position="676"/>
        <end position="681"/>
    </location>
</feature>
<feature type="active site" description="Nucleophile" evidence="5">
    <location>
        <position position="705"/>
    </location>
</feature>
<evidence type="ECO:0000259" key="8">
    <source>
        <dbReference type="PROSITE" id="PS51635"/>
    </source>
</evidence>
<dbReference type="GO" id="GO:0005783">
    <property type="term" value="C:endoplasmic reticulum"/>
    <property type="evidence" value="ECO:0007669"/>
    <property type="project" value="TreeGrafter"/>
</dbReference>
<evidence type="ECO:0000256" key="2">
    <source>
        <dbReference type="ARBA" id="ARBA00022801"/>
    </source>
</evidence>
<dbReference type="GeneID" id="77675404"/>
<evidence type="ECO:0000256" key="7">
    <source>
        <dbReference type="SAM" id="Phobius"/>
    </source>
</evidence>
<organism evidence="9 10">
    <name type="scientific">Nematocida ausubeli (strain ATCC PRA-371 / ERTm2)</name>
    <name type="common">Nematode killer fungus</name>
    <dbReference type="NCBI Taxonomy" id="1913371"/>
    <lineage>
        <taxon>Eukaryota</taxon>
        <taxon>Fungi</taxon>
        <taxon>Fungi incertae sedis</taxon>
        <taxon>Microsporidia</taxon>
        <taxon>Nematocida</taxon>
    </lineage>
</organism>
<feature type="transmembrane region" description="Helical" evidence="7">
    <location>
        <begin position="6"/>
        <end position="24"/>
    </location>
</feature>
<dbReference type="HOGENOM" id="CLU_307384_0_0_1"/>
<evidence type="ECO:0000256" key="1">
    <source>
        <dbReference type="ARBA" id="ARBA00006636"/>
    </source>
</evidence>
<feature type="short sequence motif" description="DGA/G" evidence="5">
    <location>
        <begin position="823"/>
        <end position="825"/>
    </location>
</feature>
<dbReference type="InterPro" id="IPR001423">
    <property type="entry name" value="LysoPLipase_patatin_CS"/>
</dbReference>
<dbReference type="InterPro" id="IPR016035">
    <property type="entry name" value="Acyl_Trfase/lysoPLipase"/>
</dbReference>
<evidence type="ECO:0000256" key="3">
    <source>
        <dbReference type="ARBA" id="ARBA00022963"/>
    </source>
</evidence>
<evidence type="ECO:0000256" key="5">
    <source>
        <dbReference type="PROSITE-ProRule" id="PRU01161"/>
    </source>
</evidence>
<keyword evidence="2 5" id="KW-0378">Hydrolase</keyword>
<proteinExistence type="inferred from homology"/>
<feature type="short sequence motif" description="GXSXG" evidence="5">
    <location>
        <begin position="703"/>
        <end position="707"/>
    </location>
</feature>
<keyword evidence="7" id="KW-0812">Transmembrane</keyword>
<dbReference type="PROSITE" id="PS51635">
    <property type="entry name" value="PNPLA"/>
    <property type="match status" value="1"/>
</dbReference>
<dbReference type="PANTHER" id="PTHR14226">
    <property type="entry name" value="NEUROPATHY TARGET ESTERASE/SWISS CHEESE D.MELANOGASTER"/>
    <property type="match status" value="1"/>
</dbReference>
<evidence type="ECO:0000256" key="6">
    <source>
        <dbReference type="SAM" id="MobiDB-lite"/>
    </source>
</evidence>
<keyword evidence="7" id="KW-1133">Transmembrane helix</keyword>
<dbReference type="EMBL" id="AKIJ01000001">
    <property type="protein sequence ID" value="KFG27353.1"/>
    <property type="molecule type" value="Genomic_DNA"/>
</dbReference>
<dbReference type="PROSITE" id="PS01237">
    <property type="entry name" value="UPF0028"/>
    <property type="match status" value="1"/>
</dbReference>
<feature type="compositionally biased region" description="Low complexity" evidence="6">
    <location>
        <begin position="528"/>
        <end position="540"/>
    </location>
</feature>
<dbReference type="GO" id="GO:0004622">
    <property type="term" value="F:phosphatidylcholine lysophospholipase activity"/>
    <property type="evidence" value="ECO:0007669"/>
    <property type="project" value="InterPro"/>
</dbReference>